<dbReference type="EMBL" id="GBXM01079683">
    <property type="protein sequence ID" value="JAH28894.1"/>
    <property type="molecule type" value="Transcribed_RNA"/>
</dbReference>
<reference evidence="1" key="2">
    <citation type="journal article" date="2015" name="Fish Shellfish Immunol.">
        <title>Early steps in the European eel (Anguilla anguilla)-Vibrio vulnificus interaction in the gills: Role of the RtxA13 toxin.</title>
        <authorList>
            <person name="Callol A."/>
            <person name="Pajuelo D."/>
            <person name="Ebbesson L."/>
            <person name="Teles M."/>
            <person name="MacKenzie S."/>
            <person name="Amaro C."/>
        </authorList>
    </citation>
    <scope>NUCLEOTIDE SEQUENCE</scope>
</reference>
<accession>A0A0E9RII0</accession>
<evidence type="ECO:0000313" key="1">
    <source>
        <dbReference type="EMBL" id="JAH28894.1"/>
    </source>
</evidence>
<protein>
    <submittedName>
        <fullName evidence="1">Uncharacterized protein</fullName>
    </submittedName>
</protein>
<organism evidence="1">
    <name type="scientific">Anguilla anguilla</name>
    <name type="common">European freshwater eel</name>
    <name type="synonym">Muraena anguilla</name>
    <dbReference type="NCBI Taxonomy" id="7936"/>
    <lineage>
        <taxon>Eukaryota</taxon>
        <taxon>Metazoa</taxon>
        <taxon>Chordata</taxon>
        <taxon>Craniata</taxon>
        <taxon>Vertebrata</taxon>
        <taxon>Euteleostomi</taxon>
        <taxon>Actinopterygii</taxon>
        <taxon>Neopterygii</taxon>
        <taxon>Teleostei</taxon>
        <taxon>Anguilliformes</taxon>
        <taxon>Anguillidae</taxon>
        <taxon>Anguilla</taxon>
    </lineage>
</organism>
<sequence>MSAVSITWCLVCKSELNRPFIFIYIKPGKRPVYFFAVLCKEVCQKWPIKILPLK</sequence>
<name>A0A0E9RII0_ANGAN</name>
<reference evidence="1" key="1">
    <citation type="submission" date="2014-11" db="EMBL/GenBank/DDBJ databases">
        <authorList>
            <person name="Amaro Gonzalez C."/>
        </authorList>
    </citation>
    <scope>NUCLEOTIDE SEQUENCE</scope>
</reference>
<dbReference type="AlphaFoldDB" id="A0A0E9RII0"/>
<proteinExistence type="predicted"/>